<evidence type="ECO:0000256" key="7">
    <source>
        <dbReference type="PIRSR" id="PIRSR615500-1"/>
    </source>
</evidence>
<dbReference type="GO" id="GO:0004252">
    <property type="term" value="F:serine-type endopeptidase activity"/>
    <property type="evidence" value="ECO:0007669"/>
    <property type="project" value="UniProtKB-UniRule"/>
</dbReference>
<dbReference type="CDD" id="cd02120">
    <property type="entry name" value="PA_subtilisin_like"/>
    <property type="match status" value="1"/>
</dbReference>
<keyword evidence="15" id="KW-1185">Reference proteome</keyword>
<dbReference type="PROSITE" id="PS00136">
    <property type="entry name" value="SUBTILASE_ASP"/>
    <property type="match status" value="1"/>
</dbReference>
<comment type="similarity">
    <text evidence="2 8 9">Belongs to the peptidase S8 family.</text>
</comment>
<keyword evidence="3 8" id="KW-0645">Protease</keyword>
<dbReference type="InterPro" id="IPR037045">
    <property type="entry name" value="S8pro/Inhibitor_I9_sf"/>
</dbReference>
<comment type="subcellular location">
    <subcellularLocation>
        <location evidence="1">Secreted</location>
    </subcellularLocation>
</comment>
<feature type="active site" description="Charge relay system" evidence="7 8">
    <location>
        <position position="250"/>
    </location>
</feature>
<evidence type="ECO:0000313" key="14">
    <source>
        <dbReference type="EMBL" id="TFW25312.1"/>
    </source>
</evidence>
<proteinExistence type="inferred from homology"/>
<feature type="domain" description="Inhibitor I9" evidence="12">
    <location>
        <begin position="19"/>
        <end position="116"/>
    </location>
</feature>
<dbReference type="Pfam" id="PF05922">
    <property type="entry name" value="Inhibitor_I9"/>
    <property type="match status" value="1"/>
</dbReference>
<feature type="domain" description="Subtilisin-like protease fibronectin type-III" evidence="13">
    <location>
        <begin position="701"/>
        <end position="791"/>
    </location>
</feature>
<dbReference type="Gene3D" id="2.60.40.2310">
    <property type="match status" value="1"/>
</dbReference>
<evidence type="ECO:0000256" key="3">
    <source>
        <dbReference type="ARBA" id="ARBA00022670"/>
    </source>
</evidence>
<dbReference type="Gene3D" id="3.30.70.80">
    <property type="entry name" value="Peptidase S8 propeptide/proteinase inhibitor I9"/>
    <property type="match status" value="1"/>
</dbReference>
<sequence>MPLLAAIHPARADDVRRPYIVQLADQPVAAYSGNLGGMRATKAVPGQRLDLASSAARQYRSYLSTQQDQAKALLPAAPITRQYQVVFNGFAARLTDAEVRALMASGKAVRITPDERQHVVTNYTPSFLGLDQPGGLWEQLGGKAHAGEDIIVGVIDTGIWPENLSYADRVDSKGQPTFDPSGTLAYGPAPARWKGVCQTGEGFTAANCNNKLIGARYFDDGFRASGSTIHWSEFRSPRDSLGAPAGDGGHGTHTSSTAAGNGNVPALAGNGDVLGVRNGMAPRARVAMYKICWSYNGGIDTPNGVGNTCYNSDSLAAIEAAVADGVDVLNYSISGGASPLDPVEQAFRHAVEAGVFVAAAGGNSGPGNAVAHISPWMATVAATTHDKTHTATVTLGNGQQYSGASLNPKAMPATAIIRAEDAVAPGADPSQAALCYRLEDVIAVHPIAQLDPAKVAGKIVACHRGTTARTDKANAVKAAGGVGMILLDDGNGTVVDIYNVPTIHVSQADGDAISAYAANAGATAALAASAMTPMTGPVLADFSSRGPNMFDPGVLKPDMAAPGVDILAGIAPSLSQAQHDAVIAGTAPAYSNSAYMSGTSMATPHVAGLAALLKQRHPDWSPAAVKSALMTNTRGVLPTALTGDEDGTLPWGQGAGLVQPNEAADPGLVYDVATADYQKYLCGLTGEAADCGAGALKGYALNLASISLPGVVGSQTVSRSVTNVSDKTAIYTASASVPGFDVKVTPATLQLEPGQTQSYNVSLTRTDAEDGVWQFGEVMWNDSEHKVRSPLQARYNSGAEAPALLSATSTSGSRQMDVLTGFDGKLGAVRAGMREYTRLAQTVTQAAAGSLDTLEGIVNACTARGAGVKAVTLGVPHNVMLARFELSNRDTDGGENDDLDLALLDQGNNLIAYSGHEGSNETLTLTAPPMGVVKVCVLGYKLKNGASTNYTVSYAMAIPNDTKGNVKLALPEAVKQGGSAKVGISWSGLEQGKRYLGGVQLLNPAGRAVSLTELNIDTRDVTPVDAGATGARKRLISAK</sequence>
<dbReference type="InterPro" id="IPR000209">
    <property type="entry name" value="Peptidase_S8/S53_dom"/>
</dbReference>
<dbReference type="PRINTS" id="PR00723">
    <property type="entry name" value="SUBTILISIN"/>
</dbReference>
<dbReference type="Gene3D" id="2.60.120.380">
    <property type="match status" value="1"/>
</dbReference>
<keyword evidence="5 8" id="KW-0720">Serine protease</keyword>
<dbReference type="SUPFAM" id="SSF52743">
    <property type="entry name" value="Subtilisin-like"/>
    <property type="match status" value="1"/>
</dbReference>
<dbReference type="Pfam" id="PF17766">
    <property type="entry name" value="fn3_6"/>
    <property type="match status" value="1"/>
</dbReference>
<evidence type="ECO:0000256" key="2">
    <source>
        <dbReference type="ARBA" id="ARBA00011073"/>
    </source>
</evidence>
<dbReference type="OrthoDB" id="614750at2"/>
<dbReference type="InterPro" id="IPR045051">
    <property type="entry name" value="SBT"/>
</dbReference>
<dbReference type="EMBL" id="SPVG01000090">
    <property type="protein sequence ID" value="TFW25312.1"/>
    <property type="molecule type" value="Genomic_DNA"/>
</dbReference>
<evidence type="ECO:0000259" key="12">
    <source>
        <dbReference type="Pfam" id="PF05922"/>
    </source>
</evidence>
<organism evidence="14 15">
    <name type="scientific">Duganella callida</name>
    <dbReference type="NCBI Taxonomy" id="2561932"/>
    <lineage>
        <taxon>Bacteria</taxon>
        <taxon>Pseudomonadati</taxon>
        <taxon>Pseudomonadota</taxon>
        <taxon>Betaproteobacteria</taxon>
        <taxon>Burkholderiales</taxon>
        <taxon>Oxalobacteraceae</taxon>
        <taxon>Telluria group</taxon>
        <taxon>Duganella</taxon>
    </lineage>
</organism>
<dbReference type="Gene3D" id="3.50.30.30">
    <property type="match status" value="1"/>
</dbReference>
<evidence type="ECO:0000256" key="10">
    <source>
        <dbReference type="SAM" id="MobiDB-lite"/>
    </source>
</evidence>
<evidence type="ECO:0000256" key="9">
    <source>
        <dbReference type="RuleBase" id="RU003355"/>
    </source>
</evidence>
<evidence type="ECO:0000256" key="1">
    <source>
        <dbReference type="ARBA" id="ARBA00004613"/>
    </source>
</evidence>
<gene>
    <name evidence="14" type="ORF">E4L98_09835</name>
</gene>
<keyword evidence="6" id="KW-0325">Glycoprotein</keyword>
<dbReference type="CDD" id="cd04852">
    <property type="entry name" value="Peptidases_S8_3"/>
    <property type="match status" value="1"/>
</dbReference>
<feature type="region of interest" description="Disordered" evidence="10">
    <location>
        <begin position="235"/>
        <end position="263"/>
    </location>
</feature>
<feature type="domain" description="Peptidase S8/S53" evidence="11">
    <location>
        <begin position="147"/>
        <end position="392"/>
    </location>
</feature>
<comment type="caution">
    <text evidence="14">The sequence shown here is derived from an EMBL/GenBank/DDBJ whole genome shotgun (WGS) entry which is preliminary data.</text>
</comment>
<dbReference type="PROSITE" id="PS51892">
    <property type="entry name" value="SUBTILASE"/>
    <property type="match status" value="1"/>
</dbReference>
<dbReference type="Pfam" id="PF00082">
    <property type="entry name" value="Peptidase_S8"/>
    <property type="match status" value="2"/>
</dbReference>
<feature type="domain" description="Peptidase S8/S53" evidence="11">
    <location>
        <begin position="508"/>
        <end position="639"/>
    </location>
</feature>
<evidence type="ECO:0000313" key="15">
    <source>
        <dbReference type="Proteomes" id="UP000297729"/>
    </source>
</evidence>
<dbReference type="InterPro" id="IPR034197">
    <property type="entry name" value="Peptidases_S8_3"/>
</dbReference>
<dbReference type="InterPro" id="IPR041469">
    <property type="entry name" value="Subtilisin-like_FN3"/>
</dbReference>
<dbReference type="GO" id="GO:0006508">
    <property type="term" value="P:proteolysis"/>
    <property type="evidence" value="ECO:0007669"/>
    <property type="project" value="UniProtKB-KW"/>
</dbReference>
<feature type="active site" description="Charge relay system" evidence="7 8">
    <location>
        <position position="156"/>
    </location>
</feature>
<evidence type="ECO:0000256" key="8">
    <source>
        <dbReference type="PROSITE-ProRule" id="PRU01240"/>
    </source>
</evidence>
<dbReference type="PROSITE" id="PS00138">
    <property type="entry name" value="SUBTILASE_SER"/>
    <property type="match status" value="1"/>
</dbReference>
<evidence type="ECO:0000256" key="5">
    <source>
        <dbReference type="ARBA" id="ARBA00022825"/>
    </source>
</evidence>
<dbReference type="AlphaFoldDB" id="A0A4Y9SP52"/>
<dbReference type="InterPro" id="IPR036852">
    <property type="entry name" value="Peptidase_S8/S53_dom_sf"/>
</dbReference>
<dbReference type="Proteomes" id="UP000297729">
    <property type="component" value="Unassembled WGS sequence"/>
</dbReference>
<evidence type="ECO:0000256" key="6">
    <source>
        <dbReference type="ARBA" id="ARBA00023180"/>
    </source>
</evidence>
<dbReference type="InterPro" id="IPR010259">
    <property type="entry name" value="S8pro/Inhibitor_I9"/>
</dbReference>
<evidence type="ECO:0000259" key="13">
    <source>
        <dbReference type="Pfam" id="PF17766"/>
    </source>
</evidence>
<feature type="active site" description="Charge relay system" evidence="7 8">
    <location>
        <position position="600"/>
    </location>
</feature>
<name>A0A4Y9SP52_9BURK</name>
<reference evidence="14 15" key="1">
    <citation type="submission" date="2019-03" db="EMBL/GenBank/DDBJ databases">
        <title>Draft Genome Sequence of Duganella callidus sp. nov., a Novel Duganella Species Isolated from Cultivated Soil.</title>
        <authorList>
            <person name="Raths R."/>
            <person name="Peta V."/>
            <person name="Bucking H."/>
        </authorList>
    </citation>
    <scope>NUCLEOTIDE SEQUENCE [LARGE SCALE GENOMIC DNA]</scope>
    <source>
        <strain evidence="14 15">DN04</strain>
    </source>
</reference>
<protein>
    <submittedName>
        <fullName evidence="14">S8 family peptidase</fullName>
    </submittedName>
</protein>
<evidence type="ECO:0000256" key="4">
    <source>
        <dbReference type="ARBA" id="ARBA00022801"/>
    </source>
</evidence>
<dbReference type="Gene3D" id="3.40.50.200">
    <property type="entry name" value="Peptidase S8/S53 domain"/>
    <property type="match status" value="1"/>
</dbReference>
<dbReference type="GO" id="GO:0005576">
    <property type="term" value="C:extracellular region"/>
    <property type="evidence" value="ECO:0007669"/>
    <property type="project" value="UniProtKB-SubCell"/>
</dbReference>
<dbReference type="PANTHER" id="PTHR10795">
    <property type="entry name" value="PROPROTEIN CONVERTASE SUBTILISIN/KEXIN"/>
    <property type="match status" value="1"/>
</dbReference>
<evidence type="ECO:0000259" key="11">
    <source>
        <dbReference type="Pfam" id="PF00082"/>
    </source>
</evidence>
<dbReference type="InterPro" id="IPR023827">
    <property type="entry name" value="Peptidase_S8_Asp-AS"/>
</dbReference>
<keyword evidence="4 8" id="KW-0378">Hydrolase</keyword>
<dbReference type="InterPro" id="IPR015500">
    <property type="entry name" value="Peptidase_S8_subtilisin-rel"/>
</dbReference>
<dbReference type="InterPro" id="IPR023828">
    <property type="entry name" value="Peptidase_S8_Ser-AS"/>
</dbReference>
<accession>A0A4Y9SP52</accession>